<name>A0A919UFJ7_9MICO</name>
<proteinExistence type="predicted"/>
<reference evidence="1" key="1">
    <citation type="submission" date="2021-01" db="EMBL/GenBank/DDBJ databases">
        <title>Whole genome shotgun sequence of Demequina activiva NBRC 110675.</title>
        <authorList>
            <person name="Komaki H."/>
            <person name="Tamura T."/>
        </authorList>
    </citation>
    <scope>NUCLEOTIDE SEQUENCE</scope>
    <source>
        <strain evidence="1">NBRC 110675</strain>
    </source>
</reference>
<dbReference type="Proteomes" id="UP000652354">
    <property type="component" value="Unassembled WGS sequence"/>
</dbReference>
<keyword evidence="2" id="KW-1185">Reference proteome</keyword>
<evidence type="ECO:0000313" key="2">
    <source>
        <dbReference type="Proteomes" id="UP000652354"/>
    </source>
</evidence>
<sequence length="339" mass="35756">MTGWTVTSSAARLGRLVGLRGRWTTPYAAAHAAGRAQRGGGGHGDTVFARAYARRLARASAADAKALATALSEVGEDADVIRRAAASGAPIAAIAALAAGWANLPSTARAVIREPAGSGMGALRYGGVRARQVDRTTCGAAVMAVMLMTGDPLVAAWLMTGRHCGDYLPPEVLRIVVSERPSRTIEERWSALQSVLHDQVRARGLAVLPWPRRFGTPPWRVDEETRFAGVAFRGAILDDTSTDVVAAAVAHASAALRDGIPVPMFTGGDSSGGLSQVMPRHVVLLVGRTSHGFAVYEPGTGRVVPLTEARLYGPGPQEPAYGHWTRACWMVLPQRKSEA</sequence>
<protein>
    <submittedName>
        <fullName evidence="1">Uncharacterized protein</fullName>
    </submittedName>
</protein>
<dbReference type="AlphaFoldDB" id="A0A919UFJ7"/>
<gene>
    <name evidence="1" type="ORF">Dac01nite_02960</name>
</gene>
<accession>A0A919UFJ7</accession>
<dbReference type="EMBL" id="BONR01000001">
    <property type="protein sequence ID" value="GIG53544.1"/>
    <property type="molecule type" value="Genomic_DNA"/>
</dbReference>
<dbReference type="RefSeq" id="WP_203652998.1">
    <property type="nucleotide sequence ID" value="NZ_BONR01000001.1"/>
</dbReference>
<comment type="caution">
    <text evidence="1">The sequence shown here is derived from an EMBL/GenBank/DDBJ whole genome shotgun (WGS) entry which is preliminary data.</text>
</comment>
<organism evidence="1 2">
    <name type="scientific">Demequina activiva</name>
    <dbReference type="NCBI Taxonomy" id="1582364"/>
    <lineage>
        <taxon>Bacteria</taxon>
        <taxon>Bacillati</taxon>
        <taxon>Actinomycetota</taxon>
        <taxon>Actinomycetes</taxon>
        <taxon>Micrococcales</taxon>
        <taxon>Demequinaceae</taxon>
        <taxon>Demequina</taxon>
    </lineage>
</organism>
<evidence type="ECO:0000313" key="1">
    <source>
        <dbReference type="EMBL" id="GIG53544.1"/>
    </source>
</evidence>